<reference evidence="2" key="1">
    <citation type="submission" date="2023-06" db="EMBL/GenBank/DDBJ databases">
        <authorList>
            <person name="Jiang Y."/>
            <person name="Liu Q."/>
        </authorList>
    </citation>
    <scope>NUCLEOTIDE SEQUENCE</scope>
    <source>
        <strain evidence="2">CGMCC 1.12089</strain>
    </source>
</reference>
<comment type="caution">
    <text evidence="2">The sequence shown here is derived from an EMBL/GenBank/DDBJ whole genome shotgun (WGS) entry which is preliminary data.</text>
</comment>
<dbReference type="RefSeq" id="WP_286658981.1">
    <property type="nucleotide sequence ID" value="NZ_JASZYV010000001.1"/>
</dbReference>
<dbReference type="PANTHER" id="PTHR34448:SF1">
    <property type="entry name" value="BLL6088 PROTEIN"/>
    <property type="match status" value="1"/>
</dbReference>
<keyword evidence="1" id="KW-0479">Metal-binding</keyword>
<dbReference type="EMBL" id="JASZYV010000001">
    <property type="protein sequence ID" value="MDM0043908.1"/>
    <property type="molecule type" value="Genomic_DNA"/>
</dbReference>
<dbReference type="InterPro" id="IPR052170">
    <property type="entry name" value="M29_Exopeptidase"/>
</dbReference>
<sequence>MQQQRIEGRWIAAFEAQFRRCAVGAGDLVAILSETQSRALNVHLAELALLSIGARPFHVVLPTPPQTEQVPVRSTGASDVIGEHGAVIAGLSAAQVVVDCTVEGLLHARELKQILSGGARLVMISNEHPEILERVAGTPGLEAAVRRGRELLSDARKMQVTSAAGTELSVDLVGAVVGGNWGYCTEPGTRTHWPGGLVACVPASGATHGKIVLAPGDVNLTFKRYLESPITLHIEADYVTRIEGSGLDAELMRSYFEAWGDRNAYAVSHVGWGMNPRARWDALTMYDRNDVNGTELRVFAGNFLFSTGANENAGRFTKGHFDIPMRACSITVDGRPVVTDGQLSSDMKANLQ</sequence>
<proteinExistence type="predicted"/>
<organism evidence="2 3">
    <name type="scientific">Variovorax dokdonensis</name>
    <dbReference type="NCBI Taxonomy" id="344883"/>
    <lineage>
        <taxon>Bacteria</taxon>
        <taxon>Pseudomonadati</taxon>
        <taxon>Pseudomonadota</taxon>
        <taxon>Betaproteobacteria</taxon>
        <taxon>Burkholderiales</taxon>
        <taxon>Comamonadaceae</taxon>
        <taxon>Variovorax</taxon>
    </lineage>
</organism>
<dbReference type="PANTHER" id="PTHR34448">
    <property type="entry name" value="AMINOPEPTIDASE"/>
    <property type="match status" value="1"/>
</dbReference>
<keyword evidence="3" id="KW-1185">Reference proteome</keyword>
<evidence type="ECO:0000256" key="1">
    <source>
        <dbReference type="ARBA" id="ARBA00022723"/>
    </source>
</evidence>
<name>A0ABT7N7K4_9BURK</name>
<evidence type="ECO:0000313" key="3">
    <source>
        <dbReference type="Proteomes" id="UP001174908"/>
    </source>
</evidence>
<dbReference type="Proteomes" id="UP001174908">
    <property type="component" value="Unassembled WGS sequence"/>
</dbReference>
<gene>
    <name evidence="2" type="ORF">QTH91_05400</name>
</gene>
<dbReference type="Pfam" id="PF26233">
    <property type="entry name" value="NicX"/>
    <property type="match status" value="1"/>
</dbReference>
<protein>
    <submittedName>
        <fullName evidence="2">Polymer-forming cytoskeletal protein</fullName>
    </submittedName>
</protein>
<dbReference type="InterPro" id="IPR058739">
    <property type="entry name" value="NicX"/>
</dbReference>
<evidence type="ECO:0000313" key="2">
    <source>
        <dbReference type="EMBL" id="MDM0043908.1"/>
    </source>
</evidence>
<accession>A0ABT7N7K4</accession>